<keyword evidence="7" id="KW-1185">Reference proteome</keyword>
<dbReference type="RefSeq" id="WP_150565883.1">
    <property type="nucleotide sequence ID" value="NZ_CABPSD010000002.1"/>
</dbReference>
<name>A0A5E4T601_9BURK</name>
<dbReference type="PRINTS" id="PR00032">
    <property type="entry name" value="HTHARAC"/>
</dbReference>
<dbReference type="PROSITE" id="PS01124">
    <property type="entry name" value="HTH_ARAC_FAMILY_2"/>
    <property type="match status" value="1"/>
</dbReference>
<dbReference type="GO" id="GO:0003700">
    <property type="term" value="F:DNA-binding transcription factor activity"/>
    <property type="evidence" value="ECO:0007669"/>
    <property type="project" value="InterPro"/>
</dbReference>
<accession>A0A5E4T601</accession>
<dbReference type="SUPFAM" id="SSF46689">
    <property type="entry name" value="Homeodomain-like"/>
    <property type="match status" value="2"/>
</dbReference>
<evidence type="ECO:0000256" key="2">
    <source>
        <dbReference type="ARBA" id="ARBA00023125"/>
    </source>
</evidence>
<sequence length="316" mass="35060">MSKVTVPCPYPSTFWRDPALPFIEAREVLDGRRVCYALHSHETFSIGVVTGGRSTYLNGHARETVGRGSVVVMNPDAVHACNPIGDEAWAYRMLFVDTVWLRDLQRELGFGHGQDLHLFDPMSSTDPVLYDGLNRLYDVCTDAARDRLERETAVQQYFIDAHERLNPAPRPMREDARKLRDAADFIRAHCREALSLAQICAAAGLSASYLTRAFRAQYGLTPHAFLMNQRIQYARARLRRGHAIAEVALDAGFADQAHFQRTFKQLLAATPGHYRGALDARGSGDLCDLADSLDLDSSGEAAALPASRDVQESRAA</sequence>
<dbReference type="InterPro" id="IPR018060">
    <property type="entry name" value="HTH_AraC"/>
</dbReference>
<proteinExistence type="predicted"/>
<keyword evidence="1" id="KW-0805">Transcription regulation</keyword>
<reference evidence="6 7" key="1">
    <citation type="submission" date="2019-08" db="EMBL/GenBank/DDBJ databases">
        <authorList>
            <person name="Peeters C."/>
        </authorList>
    </citation>
    <scope>NUCLEOTIDE SEQUENCE [LARGE SCALE GENOMIC DNA]</scope>
    <source>
        <strain evidence="6 7">LMG 31116</strain>
    </source>
</reference>
<dbReference type="Pfam" id="PF02311">
    <property type="entry name" value="AraC_binding"/>
    <property type="match status" value="1"/>
</dbReference>
<dbReference type="InterPro" id="IPR018062">
    <property type="entry name" value="HTH_AraC-typ_CS"/>
</dbReference>
<feature type="domain" description="HTH araC/xylS-type" evidence="5">
    <location>
        <begin position="180"/>
        <end position="277"/>
    </location>
</feature>
<organism evidence="6 7">
    <name type="scientific">Pandoraea morbifera</name>
    <dbReference type="NCBI Taxonomy" id="2508300"/>
    <lineage>
        <taxon>Bacteria</taxon>
        <taxon>Pseudomonadati</taxon>
        <taxon>Pseudomonadota</taxon>
        <taxon>Betaproteobacteria</taxon>
        <taxon>Burkholderiales</taxon>
        <taxon>Burkholderiaceae</taxon>
        <taxon>Pandoraea</taxon>
    </lineage>
</organism>
<dbReference type="Pfam" id="PF12833">
    <property type="entry name" value="HTH_18"/>
    <property type="match status" value="1"/>
</dbReference>
<evidence type="ECO:0000313" key="6">
    <source>
        <dbReference type="EMBL" id="VVD82622.1"/>
    </source>
</evidence>
<keyword evidence="4" id="KW-0804">Transcription</keyword>
<dbReference type="InterPro" id="IPR050204">
    <property type="entry name" value="AraC_XylS_family_regulators"/>
</dbReference>
<dbReference type="InterPro" id="IPR003313">
    <property type="entry name" value="AraC-bd"/>
</dbReference>
<gene>
    <name evidence="6" type="primary">chbR</name>
    <name evidence="6" type="ORF">PMO31116_01179</name>
</gene>
<dbReference type="InterPro" id="IPR009057">
    <property type="entry name" value="Homeodomain-like_sf"/>
</dbReference>
<dbReference type="Proteomes" id="UP000368474">
    <property type="component" value="Unassembled WGS sequence"/>
</dbReference>
<dbReference type="EMBL" id="CABPSD010000002">
    <property type="protein sequence ID" value="VVD82622.1"/>
    <property type="molecule type" value="Genomic_DNA"/>
</dbReference>
<dbReference type="SMART" id="SM00342">
    <property type="entry name" value="HTH_ARAC"/>
    <property type="match status" value="1"/>
</dbReference>
<keyword evidence="2" id="KW-0238">DNA-binding</keyword>
<dbReference type="InterPro" id="IPR037923">
    <property type="entry name" value="HTH-like"/>
</dbReference>
<evidence type="ECO:0000256" key="1">
    <source>
        <dbReference type="ARBA" id="ARBA00023015"/>
    </source>
</evidence>
<keyword evidence="3" id="KW-0010">Activator</keyword>
<evidence type="ECO:0000313" key="7">
    <source>
        <dbReference type="Proteomes" id="UP000368474"/>
    </source>
</evidence>
<dbReference type="Gene3D" id="1.10.10.60">
    <property type="entry name" value="Homeodomain-like"/>
    <property type="match status" value="2"/>
</dbReference>
<dbReference type="PANTHER" id="PTHR46796:SF2">
    <property type="entry name" value="TRANSCRIPTIONAL REGULATORY PROTEIN"/>
    <property type="match status" value="1"/>
</dbReference>
<evidence type="ECO:0000256" key="3">
    <source>
        <dbReference type="ARBA" id="ARBA00023159"/>
    </source>
</evidence>
<dbReference type="InterPro" id="IPR020449">
    <property type="entry name" value="Tscrpt_reg_AraC-type_HTH"/>
</dbReference>
<dbReference type="GO" id="GO:0043565">
    <property type="term" value="F:sequence-specific DNA binding"/>
    <property type="evidence" value="ECO:0007669"/>
    <property type="project" value="InterPro"/>
</dbReference>
<evidence type="ECO:0000259" key="5">
    <source>
        <dbReference type="PROSITE" id="PS01124"/>
    </source>
</evidence>
<dbReference type="PROSITE" id="PS00041">
    <property type="entry name" value="HTH_ARAC_FAMILY_1"/>
    <property type="match status" value="1"/>
</dbReference>
<protein>
    <submittedName>
        <fullName evidence="6">HTH-type transcriptional regulator ChbR</fullName>
    </submittedName>
</protein>
<evidence type="ECO:0000256" key="4">
    <source>
        <dbReference type="ARBA" id="ARBA00023163"/>
    </source>
</evidence>
<dbReference type="AlphaFoldDB" id="A0A5E4T601"/>
<dbReference type="SUPFAM" id="SSF51215">
    <property type="entry name" value="Regulatory protein AraC"/>
    <property type="match status" value="1"/>
</dbReference>
<dbReference type="PANTHER" id="PTHR46796">
    <property type="entry name" value="HTH-TYPE TRANSCRIPTIONAL ACTIVATOR RHAS-RELATED"/>
    <property type="match status" value="1"/>
</dbReference>